<sequence>MIKKLTSSRLYSDFSPHLQLIP</sequence>
<dbReference type="AlphaFoldDB" id="A0A2P2KJF3"/>
<evidence type="ECO:0000313" key="1">
    <source>
        <dbReference type="EMBL" id="MBX05853.1"/>
    </source>
</evidence>
<dbReference type="EMBL" id="GGEC01025369">
    <property type="protein sequence ID" value="MBX05853.1"/>
    <property type="molecule type" value="Transcribed_RNA"/>
</dbReference>
<proteinExistence type="predicted"/>
<protein>
    <submittedName>
        <fullName evidence="1">Uncharacterized protein</fullName>
    </submittedName>
</protein>
<reference evidence="1" key="1">
    <citation type="submission" date="2018-02" db="EMBL/GenBank/DDBJ databases">
        <title>Rhizophora mucronata_Transcriptome.</title>
        <authorList>
            <person name="Meera S.P."/>
            <person name="Sreeshan A."/>
            <person name="Augustine A."/>
        </authorList>
    </citation>
    <scope>NUCLEOTIDE SEQUENCE</scope>
    <source>
        <tissue evidence="1">Leaf</tissue>
    </source>
</reference>
<accession>A0A2P2KJF3</accession>
<organism evidence="1">
    <name type="scientific">Rhizophora mucronata</name>
    <name type="common">Asiatic mangrove</name>
    <dbReference type="NCBI Taxonomy" id="61149"/>
    <lineage>
        <taxon>Eukaryota</taxon>
        <taxon>Viridiplantae</taxon>
        <taxon>Streptophyta</taxon>
        <taxon>Embryophyta</taxon>
        <taxon>Tracheophyta</taxon>
        <taxon>Spermatophyta</taxon>
        <taxon>Magnoliopsida</taxon>
        <taxon>eudicotyledons</taxon>
        <taxon>Gunneridae</taxon>
        <taxon>Pentapetalae</taxon>
        <taxon>rosids</taxon>
        <taxon>fabids</taxon>
        <taxon>Malpighiales</taxon>
        <taxon>Rhizophoraceae</taxon>
        <taxon>Rhizophora</taxon>
    </lineage>
</organism>
<name>A0A2P2KJF3_RHIMU</name>